<name>A0A0G4PDU8_PENC3</name>
<reference evidence="1 2" key="1">
    <citation type="journal article" date="2014" name="Nat. Commun.">
        <title>Multiple recent horizontal transfers of a large genomic region in cheese making fungi.</title>
        <authorList>
            <person name="Cheeseman K."/>
            <person name="Ropars J."/>
            <person name="Renault P."/>
            <person name="Dupont J."/>
            <person name="Gouzy J."/>
            <person name="Branca A."/>
            <person name="Abraham A.L."/>
            <person name="Ceppi M."/>
            <person name="Conseiller E."/>
            <person name="Debuchy R."/>
            <person name="Malagnac F."/>
            <person name="Goarin A."/>
            <person name="Silar P."/>
            <person name="Lacoste S."/>
            <person name="Sallet E."/>
            <person name="Bensimon A."/>
            <person name="Giraud T."/>
            <person name="Brygoo Y."/>
        </authorList>
    </citation>
    <scope>NUCLEOTIDE SEQUENCE [LARGE SCALE GENOMIC DNA]</scope>
    <source>
        <strain evidence="2">FM 013</strain>
    </source>
</reference>
<organism evidence="1 2">
    <name type="scientific">Penicillium camemberti (strain FM 013)</name>
    <dbReference type="NCBI Taxonomy" id="1429867"/>
    <lineage>
        <taxon>Eukaryota</taxon>
        <taxon>Fungi</taxon>
        <taxon>Dikarya</taxon>
        <taxon>Ascomycota</taxon>
        <taxon>Pezizomycotina</taxon>
        <taxon>Eurotiomycetes</taxon>
        <taxon>Eurotiomycetidae</taxon>
        <taxon>Eurotiales</taxon>
        <taxon>Aspergillaceae</taxon>
        <taxon>Penicillium</taxon>
    </lineage>
</organism>
<gene>
    <name evidence="1" type="ORF">PCAMFM013_S012g000081</name>
</gene>
<dbReference type="Proteomes" id="UP000053732">
    <property type="component" value="Unassembled WGS sequence"/>
</dbReference>
<evidence type="ECO:0000313" key="2">
    <source>
        <dbReference type="Proteomes" id="UP000053732"/>
    </source>
</evidence>
<evidence type="ECO:0000313" key="1">
    <source>
        <dbReference type="EMBL" id="CRL24472.1"/>
    </source>
</evidence>
<protein>
    <submittedName>
        <fullName evidence="1">Str. FM013</fullName>
    </submittedName>
</protein>
<proteinExistence type="predicted"/>
<sequence length="66" mass="7433">MLMAEADATIGHIRNIHPVLLTAPSVFRVGLSSILRERGGRKSLVVRVRKDCHIAIEDIDSLWNHF</sequence>
<accession>A0A0G4PDU8</accession>
<dbReference type="AlphaFoldDB" id="A0A0G4PDU8"/>
<keyword evidence="2" id="KW-1185">Reference proteome</keyword>
<dbReference type="EMBL" id="HG793145">
    <property type="protein sequence ID" value="CRL24472.1"/>
    <property type="molecule type" value="Genomic_DNA"/>
</dbReference>